<gene>
    <name evidence="8" type="primary">PHF20A</name>
</gene>
<dbReference type="InterPro" id="IPR043449">
    <property type="entry name" value="PHF20-like"/>
</dbReference>
<feature type="compositionally biased region" description="Basic and acidic residues" evidence="7">
    <location>
        <begin position="100"/>
        <end position="125"/>
    </location>
</feature>
<keyword evidence="5" id="KW-0862">Zinc</keyword>
<name>A0A1A8GL06_9TELE</name>
<dbReference type="InterPro" id="IPR019786">
    <property type="entry name" value="Zinc_finger_PHD-type_CS"/>
</dbReference>
<evidence type="ECO:0000256" key="2">
    <source>
        <dbReference type="ARBA" id="ARBA00022723"/>
    </source>
</evidence>
<dbReference type="EMBL" id="HAEC01003601">
    <property type="protein sequence ID" value="SBQ71678.1"/>
    <property type="molecule type" value="Transcribed_RNA"/>
</dbReference>
<feature type="region of interest" description="Disordered" evidence="7">
    <location>
        <begin position="376"/>
        <end position="403"/>
    </location>
</feature>
<evidence type="ECO:0000256" key="1">
    <source>
        <dbReference type="ARBA" id="ARBA00004123"/>
    </source>
</evidence>
<dbReference type="Gene3D" id="3.30.40.10">
    <property type="entry name" value="Zinc/RING finger domain, C3HC4 (zinc finger)"/>
    <property type="match status" value="1"/>
</dbReference>
<dbReference type="PROSITE" id="PS01359">
    <property type="entry name" value="ZF_PHD_1"/>
    <property type="match status" value="1"/>
</dbReference>
<sequence>MPLSDRSSSDGGGDPRSPRARRLRARSRSRNRSGDSRERSLSPYSFGPKLPKPRNREREREERERRFREAKNIRRIRIGSPRRSRSRSRERHIHSNNQNHWERESSGKHGSFKDDYYYQQQRDDVQRQRQEAFIARRLQERERIGELGCPEVWGYSPRVKEPDSDEFTPVEEDGKNSSSESSSEEEKKKKKKKKKKAESDEDSISDWSTDSCGWSDDDLEVDLDVTTPPLSVDSGALDSSDQEIVRCICEVEEDNDFMIQCEECLCWQHGTCMGLLEDNVPERYTCYICRDPPGQRQSLRYWYDRDWLTSGHMYGLSILENYSHQNAKKITTTHQLLGDVHHVVENLNGLQLKMSILQSSSHPDLQLWGQPWKHLQRPRLGSDSRQGSNTAPSPVTPDEDMSRGEILMSNALEKLSRAAAAATSSSSSASSPFPSFQDSYIISEHCYQKPWAYYPAVEQRLVVETRQGSELEDSMRSTEELLEREQRYGSLLEVDKPKATSNKALMGVSWSPAEDKDSCQDTGDNRKYQQWQMNLLDHIDAVQDEVSHRMDFIERELDVLESWLDYTGELEPPEPLARLPQLKHRIKRLLSQLSKVQQIALFSST</sequence>
<dbReference type="FunFam" id="3.30.40.10:FF:000196">
    <property type="entry name" value="PHD finger protein 20 (Predicted)"/>
    <property type="match status" value="1"/>
</dbReference>
<dbReference type="InterPro" id="IPR013083">
    <property type="entry name" value="Znf_RING/FYVE/PHD"/>
</dbReference>
<evidence type="ECO:0000256" key="3">
    <source>
        <dbReference type="ARBA" id="ARBA00022737"/>
    </source>
</evidence>
<evidence type="ECO:0000256" key="7">
    <source>
        <dbReference type="SAM" id="MobiDB-lite"/>
    </source>
</evidence>
<accession>A0A1A8GL06</accession>
<dbReference type="GO" id="GO:0044545">
    <property type="term" value="C:NSL complex"/>
    <property type="evidence" value="ECO:0007669"/>
    <property type="project" value="TreeGrafter"/>
</dbReference>
<dbReference type="GO" id="GO:0008270">
    <property type="term" value="F:zinc ion binding"/>
    <property type="evidence" value="ECO:0007669"/>
    <property type="project" value="UniProtKB-KW"/>
</dbReference>
<protein>
    <submittedName>
        <fullName evidence="8">PHD finger protein 20, a</fullName>
    </submittedName>
</protein>
<feature type="compositionally biased region" description="Basic residues" evidence="7">
    <location>
        <begin position="73"/>
        <end position="94"/>
    </location>
</feature>
<dbReference type="PANTHER" id="PTHR15856">
    <property type="entry name" value="PHD FINGER PROTEIN 20-RELATED"/>
    <property type="match status" value="1"/>
</dbReference>
<dbReference type="InterPro" id="IPR011011">
    <property type="entry name" value="Znf_FYVE_PHD"/>
</dbReference>
<evidence type="ECO:0000313" key="8">
    <source>
        <dbReference type="EMBL" id="SBQ71678.1"/>
    </source>
</evidence>
<evidence type="ECO:0000256" key="6">
    <source>
        <dbReference type="ARBA" id="ARBA00023242"/>
    </source>
</evidence>
<feature type="region of interest" description="Disordered" evidence="7">
    <location>
        <begin position="1"/>
        <end position="125"/>
    </location>
</feature>
<reference evidence="8" key="1">
    <citation type="submission" date="2016-05" db="EMBL/GenBank/DDBJ databases">
        <authorList>
            <person name="Lavstsen T."/>
            <person name="Jespersen J.S."/>
        </authorList>
    </citation>
    <scope>NUCLEOTIDE SEQUENCE</scope>
    <source>
        <tissue evidence="8">Brain</tissue>
    </source>
</reference>
<organism evidence="8">
    <name type="scientific">Nothobranchius korthausae</name>
    <dbReference type="NCBI Taxonomy" id="1143690"/>
    <lineage>
        <taxon>Eukaryota</taxon>
        <taxon>Metazoa</taxon>
        <taxon>Chordata</taxon>
        <taxon>Craniata</taxon>
        <taxon>Vertebrata</taxon>
        <taxon>Euteleostomi</taxon>
        <taxon>Actinopterygii</taxon>
        <taxon>Neopterygii</taxon>
        <taxon>Teleostei</taxon>
        <taxon>Neoteleostei</taxon>
        <taxon>Acanthomorphata</taxon>
        <taxon>Ovalentaria</taxon>
        <taxon>Atherinomorphae</taxon>
        <taxon>Cyprinodontiformes</taxon>
        <taxon>Nothobranchiidae</taxon>
        <taxon>Nothobranchius</taxon>
    </lineage>
</organism>
<reference evidence="8" key="2">
    <citation type="submission" date="2016-06" db="EMBL/GenBank/DDBJ databases">
        <title>The genome of a short-lived fish provides insights into sex chromosome evolution and the genetic control of aging.</title>
        <authorList>
            <person name="Reichwald K."/>
            <person name="Felder M."/>
            <person name="Petzold A."/>
            <person name="Koch P."/>
            <person name="Groth M."/>
            <person name="Platzer M."/>
        </authorList>
    </citation>
    <scope>NUCLEOTIDE SEQUENCE</scope>
    <source>
        <tissue evidence="8">Brain</tissue>
    </source>
</reference>
<evidence type="ECO:0000256" key="5">
    <source>
        <dbReference type="ARBA" id="ARBA00022833"/>
    </source>
</evidence>
<evidence type="ECO:0000256" key="4">
    <source>
        <dbReference type="ARBA" id="ARBA00022771"/>
    </source>
</evidence>
<dbReference type="GO" id="GO:0071339">
    <property type="term" value="C:MLL1 complex"/>
    <property type="evidence" value="ECO:0007669"/>
    <property type="project" value="TreeGrafter"/>
</dbReference>
<dbReference type="GO" id="GO:0006357">
    <property type="term" value="P:regulation of transcription by RNA polymerase II"/>
    <property type="evidence" value="ECO:0007669"/>
    <property type="project" value="TreeGrafter"/>
</dbReference>
<keyword evidence="4" id="KW-0863">Zinc-finger</keyword>
<feature type="region of interest" description="Disordered" evidence="7">
    <location>
        <begin position="152"/>
        <end position="211"/>
    </location>
</feature>
<keyword evidence="6" id="KW-0539">Nucleus</keyword>
<feature type="compositionally biased region" description="Basic and acidic residues" evidence="7">
    <location>
        <begin position="54"/>
        <end position="72"/>
    </location>
</feature>
<feature type="compositionally biased region" description="Polar residues" evidence="7">
    <location>
        <begin position="383"/>
        <end position="393"/>
    </location>
</feature>
<dbReference type="Pfam" id="PF15692">
    <property type="entry name" value="NKAP"/>
    <property type="match status" value="1"/>
</dbReference>
<comment type="subcellular location">
    <subcellularLocation>
        <location evidence="1">Nucleus</location>
    </subcellularLocation>
</comment>
<feature type="compositionally biased region" description="Basic residues" evidence="7">
    <location>
        <begin position="18"/>
        <end position="31"/>
    </location>
</feature>
<dbReference type="PANTHER" id="PTHR15856:SF27">
    <property type="entry name" value="PHD FINGER PROTEIN 20"/>
    <property type="match status" value="1"/>
</dbReference>
<dbReference type="SUPFAM" id="SSF57903">
    <property type="entry name" value="FYVE/PHD zinc finger"/>
    <property type="match status" value="1"/>
</dbReference>
<keyword evidence="2" id="KW-0479">Metal-binding</keyword>
<dbReference type="AlphaFoldDB" id="A0A1A8GL06"/>
<proteinExistence type="predicted"/>
<dbReference type="Pfam" id="PF20826">
    <property type="entry name" value="PHD_5"/>
    <property type="match status" value="1"/>
</dbReference>
<keyword evidence="3" id="KW-0677">Repeat</keyword>